<dbReference type="OrthoDB" id="2532955at2759"/>
<name>W2RPX5_CYPE1</name>
<dbReference type="Proteomes" id="UP000030752">
    <property type="component" value="Unassembled WGS sequence"/>
</dbReference>
<dbReference type="GeneID" id="19973729"/>
<dbReference type="VEuPathDB" id="FungiDB:HMPREF1541_06390"/>
<accession>W2RPX5</accession>
<dbReference type="eggNOG" id="ENOG502S4UX">
    <property type="taxonomic scope" value="Eukaryota"/>
</dbReference>
<evidence type="ECO:0000313" key="4">
    <source>
        <dbReference type="Proteomes" id="UP000030752"/>
    </source>
</evidence>
<dbReference type="PANTHER" id="PTHR38110">
    <property type="entry name" value="CHROMOSOME 23, WHOLE GENOME SHOTGUN SEQUENCE"/>
    <property type="match status" value="1"/>
</dbReference>
<dbReference type="Gene3D" id="2.40.160.210">
    <property type="entry name" value="Acyl-CoA thioesterase, double hotdog domain"/>
    <property type="match status" value="2"/>
</dbReference>
<dbReference type="EMBL" id="KB822722">
    <property type="protein sequence ID" value="ETN38355.1"/>
    <property type="molecule type" value="Genomic_DNA"/>
</dbReference>
<feature type="domain" description="Acyl-CoA thioesterase-like C-terminal" evidence="2">
    <location>
        <begin position="163"/>
        <end position="325"/>
    </location>
</feature>
<organism evidence="3 4">
    <name type="scientific">Cyphellophora europaea (strain CBS 101466)</name>
    <name type="common">Phialophora europaea</name>
    <dbReference type="NCBI Taxonomy" id="1220924"/>
    <lineage>
        <taxon>Eukaryota</taxon>
        <taxon>Fungi</taxon>
        <taxon>Dikarya</taxon>
        <taxon>Ascomycota</taxon>
        <taxon>Pezizomycotina</taxon>
        <taxon>Eurotiomycetes</taxon>
        <taxon>Chaetothyriomycetidae</taxon>
        <taxon>Chaetothyriales</taxon>
        <taxon>Cyphellophoraceae</taxon>
        <taxon>Cyphellophora</taxon>
    </lineage>
</organism>
<dbReference type="HOGENOM" id="CLU_050730_0_0_1"/>
<dbReference type="InterPro" id="IPR029069">
    <property type="entry name" value="HotDog_dom_sf"/>
</dbReference>
<dbReference type="InterPro" id="IPR049449">
    <property type="entry name" value="TesB_ACOT8-like_N"/>
</dbReference>
<dbReference type="SUPFAM" id="SSF54637">
    <property type="entry name" value="Thioesterase/thiol ester dehydrase-isomerase"/>
    <property type="match status" value="2"/>
</dbReference>
<proteinExistence type="predicted"/>
<gene>
    <name evidence="3" type="ORF">HMPREF1541_06390</name>
</gene>
<dbReference type="InterPro" id="IPR042171">
    <property type="entry name" value="Acyl-CoA_hotdog"/>
</dbReference>
<dbReference type="RefSeq" id="XP_008718944.1">
    <property type="nucleotide sequence ID" value="XM_008720722.1"/>
</dbReference>
<dbReference type="InterPro" id="IPR052389">
    <property type="entry name" value="Sec_Metab_Biosynth-Assoc"/>
</dbReference>
<dbReference type="Pfam" id="PF13622">
    <property type="entry name" value="4HBT_3"/>
    <property type="match status" value="1"/>
</dbReference>
<dbReference type="InParanoid" id="W2RPX5"/>
<dbReference type="InterPro" id="IPR049450">
    <property type="entry name" value="ACOT8-like_C"/>
</dbReference>
<dbReference type="PANTHER" id="PTHR38110:SF1">
    <property type="entry name" value="THIOESTERASE DOMAIN-CONTAINING PROTEIN"/>
    <property type="match status" value="1"/>
</dbReference>
<evidence type="ECO:0000259" key="2">
    <source>
        <dbReference type="Pfam" id="PF20789"/>
    </source>
</evidence>
<dbReference type="STRING" id="1220924.W2RPX5"/>
<dbReference type="CDD" id="cd03440">
    <property type="entry name" value="hot_dog"/>
    <property type="match status" value="1"/>
</dbReference>
<protein>
    <submittedName>
        <fullName evidence="3">Uncharacterized protein</fullName>
    </submittedName>
</protein>
<evidence type="ECO:0000259" key="1">
    <source>
        <dbReference type="Pfam" id="PF13622"/>
    </source>
</evidence>
<feature type="domain" description="Acyl-CoA thioesterase-like N-terminal HotDog" evidence="1">
    <location>
        <begin position="26"/>
        <end position="116"/>
    </location>
</feature>
<evidence type="ECO:0000313" key="3">
    <source>
        <dbReference type="EMBL" id="ETN38355.1"/>
    </source>
</evidence>
<dbReference type="Pfam" id="PF20789">
    <property type="entry name" value="4HBT_3C"/>
    <property type="match status" value="1"/>
</dbReference>
<reference evidence="3 4" key="1">
    <citation type="submission" date="2013-03" db="EMBL/GenBank/DDBJ databases">
        <title>The Genome Sequence of Phialophora europaea CBS 101466.</title>
        <authorList>
            <consortium name="The Broad Institute Genomics Platform"/>
            <person name="Cuomo C."/>
            <person name="de Hoog S."/>
            <person name="Gorbushina A."/>
            <person name="Walker B."/>
            <person name="Young S.K."/>
            <person name="Zeng Q."/>
            <person name="Gargeya S."/>
            <person name="Fitzgerald M."/>
            <person name="Haas B."/>
            <person name="Abouelleil A."/>
            <person name="Allen A.W."/>
            <person name="Alvarado L."/>
            <person name="Arachchi H.M."/>
            <person name="Berlin A.M."/>
            <person name="Chapman S.B."/>
            <person name="Gainer-Dewar J."/>
            <person name="Goldberg J."/>
            <person name="Griggs A."/>
            <person name="Gujja S."/>
            <person name="Hansen M."/>
            <person name="Howarth C."/>
            <person name="Imamovic A."/>
            <person name="Ireland A."/>
            <person name="Larimer J."/>
            <person name="McCowan C."/>
            <person name="Murphy C."/>
            <person name="Pearson M."/>
            <person name="Poon T.W."/>
            <person name="Priest M."/>
            <person name="Roberts A."/>
            <person name="Saif S."/>
            <person name="Shea T."/>
            <person name="Sisk P."/>
            <person name="Sykes S."/>
            <person name="Wortman J."/>
            <person name="Nusbaum C."/>
            <person name="Birren B."/>
        </authorList>
    </citation>
    <scope>NUCLEOTIDE SEQUENCE [LARGE SCALE GENOMIC DNA]</scope>
    <source>
        <strain evidence="3 4">CBS 101466</strain>
    </source>
</reference>
<keyword evidence="4" id="KW-1185">Reference proteome</keyword>
<dbReference type="AlphaFoldDB" id="W2RPX5"/>
<sequence length="347" mass="38758">MSPYTTFTDVCPITPISSHQYAVELKDEWCIGTVPNGGYTTCNFLIAARTHMQTTHPKLNQPNPFNLHLEFLRRTAVGHALFTVRDVKLGSRISNLHLTLSQNGDPTPIVEGYITMTSIADERGLSLPTSYQLLPPRLPADLTLLASTGEDANYRRRGQEPFPSFRRAALNVALYLVKPSARPASRPKSLNDQWIRFAPRSNGPNALGSGRWTNDALGFLVDLFPQIIEQYINPVAEDATITVDDPAEMRKIISKITGSETEPKARYWYPTLSLTLNVKKLLPEEGVDWLFVRVKAKKIHEGRFDLDVEVWDEAGELVCSSYHASLALDSSRNITRNGKGVKQQGKL</sequence>